<dbReference type="PROSITE" id="PS00517">
    <property type="entry name" value="RNASE_3_1"/>
    <property type="match status" value="1"/>
</dbReference>
<evidence type="ECO:0000259" key="9">
    <source>
        <dbReference type="PROSITE" id="PS50137"/>
    </source>
</evidence>
<dbReference type="Pfam" id="PF14622">
    <property type="entry name" value="Ribonucleas_3_3"/>
    <property type="match status" value="1"/>
</dbReference>
<evidence type="ECO:0000259" key="10">
    <source>
        <dbReference type="PROSITE" id="PS50142"/>
    </source>
</evidence>
<proteinExistence type="inferred from homology"/>
<comment type="similarity">
    <text evidence="2">Belongs to the ribonuclease III family.</text>
</comment>
<keyword evidence="7 8" id="KW-0694">RNA-binding</keyword>
<comment type="caution">
    <text evidence="11">The sequence shown here is derived from an EMBL/GenBank/DDBJ whole genome shotgun (WGS) entry which is preliminary data.</text>
</comment>
<gene>
    <name evidence="8 11" type="primary">rnc</name>
    <name evidence="11" type="ORF">KY465_11180</name>
</gene>
<evidence type="ECO:0000256" key="4">
    <source>
        <dbReference type="ARBA" id="ARBA00022722"/>
    </source>
</evidence>
<keyword evidence="6 8" id="KW-0378">Hydrolase</keyword>
<dbReference type="EMBL" id="JAHWQX010000003">
    <property type="protein sequence ID" value="MBW3097841.1"/>
    <property type="molecule type" value="Genomic_DNA"/>
</dbReference>
<organism evidence="11 12">
    <name type="scientific">Pseudohoeflea coraliihabitans</name>
    <dbReference type="NCBI Taxonomy" id="2860393"/>
    <lineage>
        <taxon>Bacteria</taxon>
        <taxon>Pseudomonadati</taxon>
        <taxon>Pseudomonadota</taxon>
        <taxon>Alphaproteobacteria</taxon>
        <taxon>Hyphomicrobiales</taxon>
        <taxon>Rhizobiaceae</taxon>
        <taxon>Pseudohoeflea</taxon>
    </lineage>
</organism>
<keyword evidence="5 8" id="KW-0255">Endonuclease</keyword>
<evidence type="ECO:0000256" key="6">
    <source>
        <dbReference type="ARBA" id="ARBA00022801"/>
    </source>
</evidence>
<dbReference type="RefSeq" id="WP_219201806.1">
    <property type="nucleotide sequence ID" value="NZ_JAHWQX010000003.1"/>
</dbReference>
<keyword evidence="8" id="KW-0698">rRNA processing</keyword>
<keyword evidence="8" id="KW-0963">Cytoplasm</keyword>
<feature type="active site" evidence="8">
    <location>
        <position position="126"/>
    </location>
</feature>
<evidence type="ECO:0000256" key="3">
    <source>
        <dbReference type="ARBA" id="ARBA00022664"/>
    </source>
</evidence>
<dbReference type="PROSITE" id="PS50142">
    <property type="entry name" value="RNASE_3_2"/>
    <property type="match status" value="1"/>
</dbReference>
<dbReference type="EC" id="3.1.26.3" evidence="8"/>
<dbReference type="PANTHER" id="PTHR11207">
    <property type="entry name" value="RIBONUCLEASE III"/>
    <property type="match status" value="1"/>
</dbReference>
<dbReference type="NCBIfam" id="TIGR02191">
    <property type="entry name" value="RNaseIII"/>
    <property type="match status" value="1"/>
</dbReference>
<dbReference type="Pfam" id="PF00035">
    <property type="entry name" value="dsrm"/>
    <property type="match status" value="1"/>
</dbReference>
<dbReference type="SMART" id="SM00358">
    <property type="entry name" value="DSRM"/>
    <property type="match status" value="1"/>
</dbReference>
<keyword evidence="4 8" id="KW-0540">Nuclease</keyword>
<keyword evidence="12" id="KW-1185">Reference proteome</keyword>
<dbReference type="GO" id="GO:0004525">
    <property type="term" value="F:ribonuclease III activity"/>
    <property type="evidence" value="ECO:0007669"/>
    <property type="project" value="UniProtKB-EC"/>
</dbReference>
<evidence type="ECO:0000313" key="12">
    <source>
        <dbReference type="Proteomes" id="UP001430804"/>
    </source>
</evidence>
<feature type="binding site" evidence="8">
    <location>
        <position position="123"/>
    </location>
    <ligand>
        <name>Mg(2+)</name>
        <dbReference type="ChEBI" id="CHEBI:18420"/>
    </ligand>
</feature>
<dbReference type="PANTHER" id="PTHR11207:SF0">
    <property type="entry name" value="RIBONUCLEASE 3"/>
    <property type="match status" value="1"/>
</dbReference>
<protein>
    <recommendedName>
        <fullName evidence="8">Ribonuclease 3</fullName>
        <ecNumber evidence="8">3.1.26.3</ecNumber>
    </recommendedName>
    <alternativeName>
        <fullName evidence="8">Ribonuclease III</fullName>
        <shortName evidence="8">RNase III</shortName>
    </alternativeName>
</protein>
<feature type="active site" evidence="8">
    <location>
        <position position="54"/>
    </location>
</feature>
<dbReference type="CDD" id="cd10845">
    <property type="entry name" value="DSRM_RNAse_III_family"/>
    <property type="match status" value="1"/>
</dbReference>
<evidence type="ECO:0000256" key="5">
    <source>
        <dbReference type="ARBA" id="ARBA00022759"/>
    </source>
</evidence>
<comment type="cofactor">
    <cofactor evidence="8">
        <name>Mg(2+)</name>
        <dbReference type="ChEBI" id="CHEBI:18420"/>
    </cofactor>
</comment>
<dbReference type="InterPro" id="IPR000999">
    <property type="entry name" value="RNase_III_dom"/>
</dbReference>
<comment type="function">
    <text evidence="8">Digests double-stranded RNA. Involved in the processing of primary rRNA transcript to yield the immediate precursors to the large and small rRNAs (23S and 16S). Processes some mRNAs, and tRNAs when they are encoded in the rRNA operon. Processes pre-crRNA and tracrRNA of type II CRISPR loci if present in the organism.</text>
</comment>
<feature type="domain" description="DRBM" evidence="9">
    <location>
        <begin position="162"/>
        <end position="231"/>
    </location>
</feature>
<keyword evidence="3 8" id="KW-0507">mRNA processing</keyword>
<keyword evidence="8" id="KW-0699">rRNA-binding</keyword>
<dbReference type="InterPro" id="IPR011907">
    <property type="entry name" value="RNase_III"/>
</dbReference>
<dbReference type="Proteomes" id="UP001430804">
    <property type="component" value="Unassembled WGS sequence"/>
</dbReference>
<comment type="subcellular location">
    <subcellularLocation>
        <location evidence="8">Cytoplasm</location>
    </subcellularLocation>
</comment>
<keyword evidence="8" id="KW-0479">Metal-binding</keyword>
<comment type="catalytic activity">
    <reaction evidence="1 8">
        <text>Endonucleolytic cleavage to 5'-phosphomonoester.</text>
        <dbReference type="EC" id="3.1.26.3"/>
    </reaction>
</comment>
<name>A0ABS6WPG4_9HYPH</name>
<feature type="binding site" evidence="8">
    <location>
        <position position="126"/>
    </location>
    <ligand>
        <name>Mg(2+)</name>
        <dbReference type="ChEBI" id="CHEBI:18420"/>
    </ligand>
</feature>
<accession>A0ABS6WPG4</accession>
<dbReference type="HAMAP" id="MF_00104">
    <property type="entry name" value="RNase_III"/>
    <property type="match status" value="1"/>
</dbReference>
<keyword evidence="8" id="KW-0819">tRNA processing</keyword>
<dbReference type="InterPro" id="IPR014720">
    <property type="entry name" value="dsRBD_dom"/>
</dbReference>
<reference evidence="11" key="1">
    <citation type="submission" date="2021-07" db="EMBL/GenBank/DDBJ databases">
        <title>Pseudohoeflea marina sp. nov. a polyhydroxyalcanoate-producing bacterium.</title>
        <authorList>
            <person name="Zheng W."/>
            <person name="Yu S."/>
            <person name="Huang Y."/>
        </authorList>
    </citation>
    <scope>NUCLEOTIDE SEQUENCE</scope>
    <source>
        <strain evidence="11">DP4N28-3</strain>
    </source>
</reference>
<dbReference type="SMART" id="SM00535">
    <property type="entry name" value="RIBOc"/>
    <property type="match status" value="1"/>
</dbReference>
<sequence>MSAPKKAADEIVDAVAARIGYRFTDGDRLLRALSHSSLRDGGGGNYERLEFLGDRVLGLCVAELLFKHFGDADEGELSVRLNHLVSAKTCAEVADELKLHEFIRTGADVKKLTSKRLANVRADVIESLIAAIYLEAGLEEARRFVAAQWSERALKSGSAQRDAKTELQEWSHQKFGSTPVYRVAERSGPDHDPVFKVVVEVKDGQSANGESRSKRMAEQAAAGAFLRREGIWKQDDGDE</sequence>
<comment type="subunit">
    <text evidence="8">Homodimer.</text>
</comment>
<evidence type="ECO:0000256" key="7">
    <source>
        <dbReference type="ARBA" id="ARBA00022884"/>
    </source>
</evidence>
<evidence type="ECO:0000256" key="1">
    <source>
        <dbReference type="ARBA" id="ARBA00000109"/>
    </source>
</evidence>
<evidence type="ECO:0000256" key="2">
    <source>
        <dbReference type="ARBA" id="ARBA00010183"/>
    </source>
</evidence>
<evidence type="ECO:0000256" key="8">
    <source>
        <dbReference type="HAMAP-Rule" id="MF_00104"/>
    </source>
</evidence>
<keyword evidence="8" id="KW-0460">Magnesium</keyword>
<dbReference type="CDD" id="cd00593">
    <property type="entry name" value="RIBOc"/>
    <property type="match status" value="1"/>
</dbReference>
<evidence type="ECO:0000313" key="11">
    <source>
        <dbReference type="EMBL" id="MBW3097841.1"/>
    </source>
</evidence>
<feature type="domain" description="RNase III" evidence="10">
    <location>
        <begin position="12"/>
        <end position="137"/>
    </location>
</feature>
<feature type="binding site" evidence="8">
    <location>
        <position position="50"/>
    </location>
    <ligand>
        <name>Mg(2+)</name>
        <dbReference type="ChEBI" id="CHEBI:18420"/>
    </ligand>
</feature>
<dbReference type="PROSITE" id="PS50137">
    <property type="entry name" value="DS_RBD"/>
    <property type="match status" value="1"/>
</dbReference>